<dbReference type="Pfam" id="PF00919">
    <property type="entry name" value="UPF0004"/>
    <property type="match status" value="1"/>
</dbReference>
<dbReference type="GO" id="GO:0046872">
    <property type="term" value="F:metal ion binding"/>
    <property type="evidence" value="ECO:0007669"/>
    <property type="project" value="UniProtKB-KW"/>
</dbReference>
<dbReference type="Gene3D" id="3.40.50.12160">
    <property type="entry name" value="Methylthiotransferase, N-terminal domain"/>
    <property type="match status" value="1"/>
</dbReference>
<dbReference type="GO" id="GO:0051539">
    <property type="term" value="F:4 iron, 4 sulfur cluster binding"/>
    <property type="evidence" value="ECO:0007669"/>
    <property type="project" value="UniProtKB-KW"/>
</dbReference>
<dbReference type="PANTHER" id="PTHR11918:SF45">
    <property type="entry name" value="THREONYLCARBAMOYLADENOSINE TRNA METHYLTHIOTRANSFERASE"/>
    <property type="match status" value="1"/>
</dbReference>
<dbReference type="InterPro" id="IPR038135">
    <property type="entry name" value="Methylthiotransferase_N_sf"/>
</dbReference>
<feature type="domain" description="MTTase N-terminal" evidence="2">
    <location>
        <begin position="20"/>
        <end position="108"/>
    </location>
</feature>
<name>A0A382RRC2_9ZZZZ</name>
<accession>A0A382RRC2</accession>
<gene>
    <name evidence="3" type="ORF">METZ01_LOCUS352686</name>
</gene>
<dbReference type="InterPro" id="IPR013848">
    <property type="entry name" value="Methylthiotransferase_N"/>
</dbReference>
<keyword evidence="1" id="KW-0808">Transferase</keyword>
<organism evidence="3">
    <name type="scientific">marine metagenome</name>
    <dbReference type="NCBI Taxonomy" id="408172"/>
    <lineage>
        <taxon>unclassified sequences</taxon>
        <taxon>metagenomes</taxon>
        <taxon>ecological metagenomes</taxon>
    </lineage>
</organism>
<proteinExistence type="predicted"/>
<sequence length="181" mass="19598">MPVSDSHVEHPPAVDHQPLRVAIKNIGCKLNLYESEALRSGFSRAGFDMVGFEEEADVYVVNTCTVTGAGDADSRRAVRTARRTGEEAIVVATGCYAQRRPGELSDAGANLIVANGEKAQLVEAVQRRIQGSPDLNLNPMSPPKTEQFLQIDGMVEGGRTRGTLQIQDGCDEHCTYCIIPQ</sequence>
<protein>
    <recommendedName>
        <fullName evidence="2">MTTase N-terminal domain-containing protein</fullName>
    </recommendedName>
</protein>
<dbReference type="EMBL" id="UINC01123389">
    <property type="protein sequence ID" value="SVC99832.1"/>
    <property type="molecule type" value="Genomic_DNA"/>
</dbReference>
<evidence type="ECO:0000313" key="3">
    <source>
        <dbReference type="EMBL" id="SVC99832.1"/>
    </source>
</evidence>
<reference evidence="3" key="1">
    <citation type="submission" date="2018-05" db="EMBL/GenBank/DDBJ databases">
        <authorList>
            <person name="Lanie J.A."/>
            <person name="Ng W.-L."/>
            <person name="Kazmierczak K.M."/>
            <person name="Andrzejewski T.M."/>
            <person name="Davidsen T.M."/>
            <person name="Wayne K.J."/>
            <person name="Tettelin H."/>
            <person name="Glass J.I."/>
            <person name="Rusch D."/>
            <person name="Podicherti R."/>
            <person name="Tsui H.-C.T."/>
            <person name="Winkler M.E."/>
        </authorList>
    </citation>
    <scope>NUCLEOTIDE SEQUENCE</scope>
</reference>
<evidence type="ECO:0000256" key="1">
    <source>
        <dbReference type="ARBA" id="ARBA00022679"/>
    </source>
</evidence>
<evidence type="ECO:0000259" key="2">
    <source>
        <dbReference type="Pfam" id="PF00919"/>
    </source>
</evidence>
<dbReference type="PANTHER" id="PTHR11918">
    <property type="entry name" value="RADICAL SAM PROTEINS"/>
    <property type="match status" value="1"/>
</dbReference>
<feature type="non-terminal residue" evidence="3">
    <location>
        <position position="181"/>
    </location>
</feature>
<dbReference type="AlphaFoldDB" id="A0A382RRC2"/>
<dbReference type="GO" id="GO:0035598">
    <property type="term" value="F:tRNA (N(6)-L-threonylcarbamoyladenosine(37)-C(2))-methylthiotransferase activity"/>
    <property type="evidence" value="ECO:0007669"/>
    <property type="project" value="TreeGrafter"/>
</dbReference>